<dbReference type="Gene3D" id="3.40.50.300">
    <property type="entry name" value="P-loop containing nucleotide triphosphate hydrolases"/>
    <property type="match status" value="2"/>
</dbReference>
<accession>A0A139B0R9</accession>
<feature type="domain" description="AAA+ ATPase" evidence="5">
    <location>
        <begin position="375"/>
        <end position="742"/>
    </location>
</feature>
<feature type="region of interest" description="Disordered" evidence="4">
    <location>
        <begin position="753"/>
        <end position="777"/>
    </location>
</feature>
<name>A0A139B0R9_GONPJ</name>
<dbReference type="SUPFAM" id="SSF52540">
    <property type="entry name" value="P-loop containing nucleoside triphosphate hydrolases"/>
    <property type="match status" value="2"/>
</dbReference>
<dbReference type="STRING" id="1344416.A0A139B0R9"/>
<dbReference type="InterPro" id="IPR050168">
    <property type="entry name" value="AAA_ATPase_domain"/>
</dbReference>
<dbReference type="Pfam" id="PF00004">
    <property type="entry name" value="AAA"/>
    <property type="match status" value="1"/>
</dbReference>
<dbReference type="PANTHER" id="PTHR23077">
    <property type="entry name" value="AAA-FAMILY ATPASE"/>
    <property type="match status" value="1"/>
</dbReference>
<keyword evidence="3" id="KW-0067">ATP-binding</keyword>
<dbReference type="PANTHER" id="PTHR23077:SF171">
    <property type="entry name" value="NUCLEAR VALOSIN-CONTAINING PROTEIN-LIKE"/>
    <property type="match status" value="1"/>
</dbReference>
<keyword evidence="2" id="KW-0547">Nucleotide-binding</keyword>
<evidence type="ECO:0000313" key="6">
    <source>
        <dbReference type="EMBL" id="KXS22574.1"/>
    </source>
</evidence>
<dbReference type="SMART" id="SM00382">
    <property type="entry name" value="AAA"/>
    <property type="match status" value="1"/>
</dbReference>
<evidence type="ECO:0000256" key="3">
    <source>
        <dbReference type="ARBA" id="ARBA00022840"/>
    </source>
</evidence>
<reference evidence="6 7" key="1">
    <citation type="journal article" date="2015" name="Genome Biol. Evol.">
        <title>Phylogenomic analyses indicate that early fungi evolved digesting cell walls of algal ancestors of land plants.</title>
        <authorList>
            <person name="Chang Y."/>
            <person name="Wang S."/>
            <person name="Sekimoto S."/>
            <person name="Aerts A.L."/>
            <person name="Choi C."/>
            <person name="Clum A."/>
            <person name="LaButti K.M."/>
            <person name="Lindquist E.A."/>
            <person name="Yee Ngan C."/>
            <person name="Ohm R.A."/>
            <person name="Salamov A.A."/>
            <person name="Grigoriev I.V."/>
            <person name="Spatafora J.W."/>
            <person name="Berbee M.L."/>
        </authorList>
    </citation>
    <scope>NUCLEOTIDE SEQUENCE [LARGE SCALE GENOMIC DNA]</scope>
    <source>
        <strain evidence="6 7">JEL478</strain>
    </source>
</reference>
<comment type="similarity">
    <text evidence="1">Belongs to the AAA ATPase family.</text>
</comment>
<dbReference type="GO" id="GO:0016887">
    <property type="term" value="F:ATP hydrolysis activity"/>
    <property type="evidence" value="ECO:0007669"/>
    <property type="project" value="InterPro"/>
</dbReference>
<keyword evidence="7" id="KW-1185">Reference proteome</keyword>
<dbReference type="GO" id="GO:0005524">
    <property type="term" value="F:ATP binding"/>
    <property type="evidence" value="ECO:0007669"/>
    <property type="project" value="UniProtKB-KW"/>
</dbReference>
<dbReference type="Gene3D" id="1.10.8.60">
    <property type="match status" value="1"/>
</dbReference>
<organism evidence="6 7">
    <name type="scientific">Gonapodya prolifera (strain JEL478)</name>
    <name type="common">Monoblepharis prolifera</name>
    <dbReference type="NCBI Taxonomy" id="1344416"/>
    <lineage>
        <taxon>Eukaryota</taxon>
        <taxon>Fungi</taxon>
        <taxon>Fungi incertae sedis</taxon>
        <taxon>Chytridiomycota</taxon>
        <taxon>Chytridiomycota incertae sedis</taxon>
        <taxon>Monoblepharidomycetes</taxon>
        <taxon>Monoblepharidales</taxon>
        <taxon>Gonapodyaceae</taxon>
        <taxon>Gonapodya</taxon>
    </lineage>
</organism>
<dbReference type="EMBL" id="KQ965731">
    <property type="protein sequence ID" value="KXS22574.1"/>
    <property type="molecule type" value="Genomic_DNA"/>
</dbReference>
<evidence type="ECO:0000256" key="2">
    <source>
        <dbReference type="ARBA" id="ARBA00022741"/>
    </source>
</evidence>
<evidence type="ECO:0000256" key="1">
    <source>
        <dbReference type="ARBA" id="ARBA00006914"/>
    </source>
</evidence>
<evidence type="ECO:0000256" key="4">
    <source>
        <dbReference type="SAM" id="MobiDB-lite"/>
    </source>
</evidence>
<proteinExistence type="inferred from homology"/>
<sequence>MSSSCVLRLLNDASLASASGAVTIPTGHISKEDILRLALFTTSDPLGCTNSENLSTQKGFTDVKSSLSTLNPDATVLARTWGLLLKVPVFSQDDGKQGFMKPQLFIRGRENSNWSRKLALFNDQSREGHEEGTYEHMLLELKLLPEMIGSNSAKARSAAGKARESRDDAVEVLFSKEDMRALKFKPELKLSCLLIPFARLHRVSRITVSPQNPPPAHPLLPSWPFFPFTPRRIREVLVGKVVARGLAVKIHECDVRKAKQRSWGTTSFKRELSMGSDLWTFNVSEVCCDTSDRSSPDEKPLFALVTNNTIVELQAPDATPLNGESLQISIDDDSLDAKVSAVGTYDGGERFFHLIRLAHLQSSAHLFARRISVPAPTTILLSGPPGSGKSRLLHVASQARGVRLETITAGSVFAAGQAGFVGPRIVAAVRRAIEVHSVREPGRTPASLIVVALDHVELLVGSRAEAVATTADPFEGDEDAVDGFLEAAILVSRSHERRNEALGAESSDIGPRALLVGLTSTDPGKLPARALEVFSQSVALGPPPTHQSPESLRSLTDEPAAAFAGRKVPVHPTLEPLVRSLKASPILANFRMAPPLGAMFYGSSVPTTLSDDLASALDWRCAKVRLTDLVKGEVGAGERAVREIFGRCEREGGGWIVSMEGVDAVIRSNTMGGQGVGDKVLTQLLVELDRLALKGMRPKTRTSSAGRATLFVVLSTDRPWDIDPRLLRAGRIDRHVYVRPPTNEQLHALLASSFPPLSPATPPPTRSPSSPLPAHPDVTAALPSIVEHMSGRNEGDVRELVRRARAGAVQRVVAKARRGGGGGGVRVGDGDGGAKEFSGGELLKAALEAAMVEVEDVEAAMRSLGDVERVVEEERYKNWTLFKRRVQQE</sequence>
<dbReference type="InterPro" id="IPR003959">
    <property type="entry name" value="ATPase_AAA_core"/>
</dbReference>
<dbReference type="InterPro" id="IPR027417">
    <property type="entry name" value="P-loop_NTPase"/>
</dbReference>
<feature type="compositionally biased region" description="Pro residues" evidence="4">
    <location>
        <begin position="756"/>
        <end position="774"/>
    </location>
</feature>
<evidence type="ECO:0000313" key="7">
    <source>
        <dbReference type="Proteomes" id="UP000070544"/>
    </source>
</evidence>
<evidence type="ECO:0000259" key="5">
    <source>
        <dbReference type="SMART" id="SM00382"/>
    </source>
</evidence>
<dbReference type="Proteomes" id="UP000070544">
    <property type="component" value="Unassembled WGS sequence"/>
</dbReference>
<dbReference type="InterPro" id="IPR003593">
    <property type="entry name" value="AAA+_ATPase"/>
</dbReference>
<gene>
    <name evidence="6" type="ORF">M427DRAFT_150815</name>
</gene>
<protein>
    <submittedName>
        <fullName evidence="6">AAA-domain-containing protein</fullName>
    </submittedName>
</protein>
<dbReference type="AlphaFoldDB" id="A0A139B0R9"/>
<dbReference type="OrthoDB" id="10660505at2759"/>